<keyword evidence="14 16" id="KW-0961">Cell wall biogenesis/degradation</keyword>
<evidence type="ECO:0000256" key="1">
    <source>
        <dbReference type="ARBA" id="ARBA00001974"/>
    </source>
</evidence>
<dbReference type="RefSeq" id="WP_002359685.1">
    <property type="nucleotide sequence ID" value="NZ_AP026721.1"/>
</dbReference>
<accession>A0A1Q1FW59</accession>
<evidence type="ECO:0000256" key="6">
    <source>
        <dbReference type="ARBA" id="ARBA00022618"/>
    </source>
</evidence>
<dbReference type="SUPFAM" id="SSF56194">
    <property type="entry name" value="Uridine diphospho-N-Acetylenolpyruvylglucosamine reductase, MurB, C-terminal domain"/>
    <property type="match status" value="1"/>
</dbReference>
<dbReference type="InterPro" id="IPR036318">
    <property type="entry name" value="FAD-bd_PCMH-like_sf"/>
</dbReference>
<evidence type="ECO:0000313" key="26">
    <source>
        <dbReference type="Proteomes" id="UP000254396"/>
    </source>
</evidence>
<dbReference type="GO" id="GO:0005829">
    <property type="term" value="C:cytosol"/>
    <property type="evidence" value="ECO:0007669"/>
    <property type="project" value="TreeGrafter"/>
</dbReference>
<keyword evidence="5 16" id="KW-0963">Cytoplasm</keyword>
<dbReference type="Pfam" id="PF04230">
    <property type="entry name" value="PS_pyruv_trans"/>
    <property type="match status" value="1"/>
</dbReference>
<gene>
    <name evidence="16 21" type="primary">murB</name>
    <name evidence="22" type="synonym">murB_2</name>
    <name evidence="19" type="ORF">DAI13_12220</name>
    <name evidence="20" type="ORF">EGW16_05960</name>
    <name evidence="21" type="ORF">EU507_05055</name>
    <name evidence="22" type="ORF">NCTC13379_01379</name>
    <name evidence="24" type="ORF">P0083_11570</name>
    <name evidence="23" type="ORF">P0D81_05720</name>
    <name evidence="18" type="ORF">P0E79_05085</name>
</gene>
<dbReference type="GO" id="GO:0071555">
    <property type="term" value="P:cell wall organization"/>
    <property type="evidence" value="ECO:0007669"/>
    <property type="project" value="UniProtKB-KW"/>
</dbReference>
<evidence type="ECO:0000313" key="23">
    <source>
        <dbReference type="EMBL" id="WEH23523.1"/>
    </source>
</evidence>
<dbReference type="SUPFAM" id="SSF56176">
    <property type="entry name" value="FAD-binding/transporter-associated domain-like"/>
    <property type="match status" value="1"/>
</dbReference>
<feature type="active site" evidence="16">
    <location>
        <position position="801"/>
    </location>
</feature>
<evidence type="ECO:0000313" key="18">
    <source>
        <dbReference type="EMBL" id="MDN3191871.1"/>
    </source>
</evidence>
<dbReference type="Proteomes" id="UP001222182">
    <property type="component" value="Chromosome"/>
</dbReference>
<evidence type="ECO:0000256" key="13">
    <source>
        <dbReference type="ARBA" id="ARBA00023306"/>
    </source>
</evidence>
<dbReference type="Proteomes" id="UP001173174">
    <property type="component" value="Unassembled WGS sequence"/>
</dbReference>
<dbReference type="EMBL" id="SEWT01000002">
    <property type="protein sequence ID" value="RYU34835.1"/>
    <property type="molecule type" value="Genomic_DNA"/>
</dbReference>
<evidence type="ECO:0000256" key="8">
    <source>
        <dbReference type="ARBA" id="ARBA00022827"/>
    </source>
</evidence>
<evidence type="ECO:0000256" key="4">
    <source>
        <dbReference type="ARBA" id="ARBA00004752"/>
    </source>
</evidence>
<keyword evidence="12 16" id="KW-0560">Oxidoreductase</keyword>
<reference evidence="18" key="8">
    <citation type="submission" date="2023-03" db="EMBL/GenBank/DDBJ databases">
        <authorList>
            <person name="Zajac M."/>
            <person name="Kwit R."/>
            <person name="Wasyl D."/>
        </authorList>
    </citation>
    <scope>NUCLEOTIDE SEQUENCE</scope>
    <source>
        <strain evidence="18">691B_2</strain>
    </source>
</reference>
<comment type="similarity">
    <text evidence="16">Belongs to the MurB family.</text>
</comment>
<dbReference type="Gene3D" id="3.30.465.10">
    <property type="match status" value="1"/>
</dbReference>
<reference evidence="20 27" key="3">
    <citation type="submission" date="2018-10" db="EMBL/GenBank/DDBJ databases">
        <title>Genotypes and phenotypes of Enterococci isolated from broiler chickens.</title>
        <authorList>
            <person name="Muhammad A.R."/>
            <person name="Diarra M.S."/>
        </authorList>
    </citation>
    <scope>NUCLEOTIDE SEQUENCE [LARGE SCALE GENOMIC DNA]</scope>
    <source>
        <strain evidence="20 27">LIT2 A36'</strain>
    </source>
</reference>
<dbReference type="Gene3D" id="3.30.43.10">
    <property type="entry name" value="Uridine Diphospho-n-acetylenolpyruvylglucosamine Reductase, domain 2"/>
    <property type="match status" value="1"/>
</dbReference>
<evidence type="ECO:0000313" key="24">
    <source>
        <dbReference type="EMBL" id="WER41962.1"/>
    </source>
</evidence>
<keyword evidence="9 16" id="KW-0521">NADP</keyword>
<reference evidence="23 29" key="6">
    <citation type="submission" date="2023-02" db="EMBL/GenBank/DDBJ databases">
        <title>Results of the 2020 Genomic Proficiency Test for the network of European Union Reference Laboratory for Antimicrobial Resistance assessing whole genome sequencing capacities.</title>
        <authorList>
            <person name="Hoffmann M."/>
            <person name="Luo Y."/>
            <person name="Sorensen L.H."/>
            <person name="Pedersen S.K."/>
            <person name="Hendriksen R.S."/>
        </authorList>
    </citation>
    <scope>NUCLEOTIDE SEQUENCE [LARGE SCALE GENOMIC DNA]</scope>
    <source>
        <strain evidence="23 29">GENOMIC22-006</strain>
    </source>
</reference>
<dbReference type="PANTHER" id="PTHR21071">
    <property type="entry name" value="UDP-N-ACETYLENOLPYRUVOYLGLUCOSAMINE REDUCTASE"/>
    <property type="match status" value="1"/>
</dbReference>
<keyword evidence="7 16" id="KW-0285">Flavoprotein</keyword>
<proteinExistence type="inferred from homology"/>
<dbReference type="PROSITE" id="PS51387">
    <property type="entry name" value="FAD_PCMH"/>
    <property type="match status" value="1"/>
</dbReference>
<feature type="active site" evidence="16">
    <location>
        <position position="683"/>
    </location>
</feature>
<evidence type="ECO:0000313" key="29">
    <source>
        <dbReference type="Proteomes" id="UP001221642"/>
    </source>
</evidence>
<dbReference type="InterPro" id="IPR003170">
    <property type="entry name" value="MurB"/>
</dbReference>
<dbReference type="Proteomes" id="UP000254396">
    <property type="component" value="Unassembled WGS sequence"/>
</dbReference>
<dbReference type="GO" id="GO:0009252">
    <property type="term" value="P:peptidoglycan biosynthetic process"/>
    <property type="evidence" value="ECO:0007669"/>
    <property type="project" value="UniProtKB-UniRule"/>
</dbReference>
<feature type="domain" description="FAD-binding PCMH-type" evidence="17">
    <location>
        <begin position="540"/>
        <end position="705"/>
    </location>
</feature>
<dbReference type="AlphaFoldDB" id="A0A1Q1FW59"/>
<dbReference type="EMBL" id="CP119528">
    <property type="protein sequence ID" value="WER41962.1"/>
    <property type="molecule type" value="Genomic_DNA"/>
</dbReference>
<evidence type="ECO:0000256" key="9">
    <source>
        <dbReference type="ARBA" id="ARBA00022857"/>
    </source>
</evidence>
<dbReference type="GO" id="GO:0008360">
    <property type="term" value="P:regulation of cell shape"/>
    <property type="evidence" value="ECO:0007669"/>
    <property type="project" value="UniProtKB-KW"/>
</dbReference>
<name>A0A1Q1FW59_ENTFL</name>
<evidence type="ECO:0000256" key="12">
    <source>
        <dbReference type="ARBA" id="ARBA00023002"/>
    </source>
</evidence>
<dbReference type="InterPro" id="IPR011601">
    <property type="entry name" value="MurB_C"/>
</dbReference>
<evidence type="ECO:0000256" key="11">
    <source>
        <dbReference type="ARBA" id="ARBA00022984"/>
    </source>
</evidence>
<dbReference type="Gene3D" id="3.90.78.10">
    <property type="entry name" value="UDP-N-acetylenolpyruvoylglucosamine reductase, C-terminal domain"/>
    <property type="match status" value="1"/>
</dbReference>
<sequence length="817" mass="94082">MKKAAIMGWWYNQNYGSILTYYALNKYVQNKGYETVMIDGPLGYKNRSNFRAWMPLAYNFFKKNNMPYTEQLTKETLPTLNDLENLDTFILGSDQMWNPWNGWVDDDDFLDFVYPRNKTIAYSVSLGKADTSKYDPKWVANRKKDITQFNHVSMREDFSVQIMKDIFQEEVIQALDPTYLVERSEYDSLADQATFKRQESGDYMAVFFLDINKEKVRVALAIAEKLGLKLVVLPNPLKGRELAKKTFPNTVEYVSEDTPENFLSVYREAKYIITDSFHGTVFATIFQKPFSIFYNEQRGIDRFNSLMNLFELGETRRVYEQNTKQEIEENKNISLALDYQKTAGKIAREKEISDKWLTDALTSKFSPDEDEVYDEFRRYIINKPLDFYRAKTTVPISAAIVLSPNGTIKNSNPNESFWKLTDKELIFMNNHREVTTRFNREKFKGKETFSPFRIVGKYVKDEKIEHVMYLHPIQKPKPKPKQGTEKKALAIPENLLTRKQLIMKIVQNERIRSWKQDLLEELPDLELFVGRELKEYASNFVGGPADLLIFPKTIEEVALIVKYAKNNQIPLTVIGKGSNILVRDGGIRGITLNMTALNYRKITGNVLTVSAGASLIETSYYLLEHLKCGLEWADNIPGTIGGAVYMNAGTVKDINSMFLEATIVDENGEIKVLNKEDVQFSHRYSSFMDHPEWIILETKLQISEGNLENMVNDMVGTVEIRERMHPLTHPNHGSTFTWGRAPRLIQQAGLVGTRIGGVKVSEKHPGFFINVEQASAQDYEALIYLIIAKVYEFSGFLLKPEVRILGANMWEASLTFK</sequence>
<reference evidence="19 25" key="1">
    <citation type="submission" date="2018-04" db="EMBL/GenBank/DDBJ databases">
        <authorList>
            <person name="Van Tyne D."/>
        </authorList>
    </citation>
    <scope>NUCLEOTIDE SEQUENCE [LARGE SCALE GENOMIC DNA]</scope>
    <source>
        <strain evidence="19 25">B2535</strain>
    </source>
</reference>
<dbReference type="InterPro" id="IPR006094">
    <property type="entry name" value="Oxid_FAD_bind_N"/>
</dbReference>
<reference evidence="21 28" key="4">
    <citation type="submission" date="2019-02" db="EMBL/GenBank/DDBJ databases">
        <title>From farm to fork: dissemination of Tn554::fexA-optrA in linezolid-resistant Enterococcus faecalis clones from chicken feces and meat in Tunisia.</title>
        <authorList>
            <person name="Tedim A.P."/>
            <person name="Elghaieb H."/>
            <person name="Abbassi M.S."/>
            <person name="Novais C."/>
            <person name="Hassen A."/>
            <person name="Peixe L."/>
            <person name="Freitas A.R."/>
        </authorList>
    </citation>
    <scope>NUCLEOTIDE SEQUENCE [LARGE SCALE GENOMIC DNA]</scope>
    <source>
        <strain evidence="21 28">728T</strain>
    </source>
</reference>
<dbReference type="Proteomes" id="UP000292223">
    <property type="component" value="Unassembled WGS sequence"/>
</dbReference>
<keyword evidence="11 16" id="KW-0573">Peptidoglycan synthesis</keyword>
<feature type="active site" description="Proton donor" evidence="16">
    <location>
        <position position="734"/>
    </location>
</feature>
<comment type="pathway">
    <text evidence="4 16">Cell wall biogenesis; peptidoglycan biosynthesis.</text>
</comment>
<dbReference type="InterPro" id="IPR016167">
    <property type="entry name" value="FAD-bd_PCMH_sub1"/>
</dbReference>
<evidence type="ECO:0000313" key="21">
    <source>
        <dbReference type="EMBL" id="RYU34835.1"/>
    </source>
</evidence>
<comment type="function">
    <text evidence="2 16">Cell wall formation.</text>
</comment>
<keyword evidence="13 16" id="KW-0131">Cell cycle</keyword>
<evidence type="ECO:0000256" key="10">
    <source>
        <dbReference type="ARBA" id="ARBA00022960"/>
    </source>
</evidence>
<dbReference type="Proteomes" id="UP000281488">
    <property type="component" value="Unassembled WGS sequence"/>
</dbReference>
<dbReference type="GO" id="GO:0071949">
    <property type="term" value="F:FAD binding"/>
    <property type="evidence" value="ECO:0007669"/>
    <property type="project" value="InterPro"/>
</dbReference>
<protein>
    <recommendedName>
        <fullName evidence="16">UDP-N-acetylenolpyruvoylglucosamine reductase</fullName>
        <ecNumber evidence="16">1.3.1.98</ecNumber>
    </recommendedName>
    <alternativeName>
        <fullName evidence="16">UDP-N-acetylmuramate dehydrogenase</fullName>
    </alternativeName>
</protein>
<dbReference type="InterPro" id="IPR016166">
    <property type="entry name" value="FAD-bd_PCMH"/>
</dbReference>
<evidence type="ECO:0000256" key="15">
    <source>
        <dbReference type="ARBA" id="ARBA00048914"/>
    </source>
</evidence>
<evidence type="ECO:0000313" key="19">
    <source>
        <dbReference type="EMBL" id="PTN78484.1"/>
    </source>
</evidence>
<dbReference type="EMBL" id="PZZH01000001">
    <property type="protein sequence ID" value="PTN78484.1"/>
    <property type="molecule type" value="Genomic_DNA"/>
</dbReference>
<evidence type="ECO:0000313" key="27">
    <source>
        <dbReference type="Proteomes" id="UP000281488"/>
    </source>
</evidence>
<evidence type="ECO:0000313" key="30">
    <source>
        <dbReference type="Proteomes" id="UP001222182"/>
    </source>
</evidence>
<comment type="cofactor">
    <cofactor evidence="1 16">
        <name>FAD</name>
        <dbReference type="ChEBI" id="CHEBI:57692"/>
    </cofactor>
</comment>
<dbReference type="EMBL" id="JAREWH010000002">
    <property type="protein sequence ID" value="MDN3191871.1"/>
    <property type="molecule type" value="Genomic_DNA"/>
</dbReference>
<reference evidence="24 30" key="7">
    <citation type="submission" date="2023-03" db="EMBL/GenBank/DDBJ databases">
        <title>Complete genome sequence of an Enterococcus faecalis urinary isolate.</title>
        <authorList>
            <person name="Brauer A.L."/>
            <person name="Armbruster C.E."/>
        </authorList>
    </citation>
    <scope>NUCLEOTIDE SEQUENCE [LARGE SCALE GENOMIC DNA]</scope>
    <source>
        <strain evidence="24 30">3143</strain>
    </source>
</reference>
<evidence type="ECO:0000313" key="20">
    <source>
        <dbReference type="EMBL" id="ROX34192.1"/>
    </source>
</evidence>
<evidence type="ECO:0000256" key="5">
    <source>
        <dbReference type="ARBA" id="ARBA00022490"/>
    </source>
</evidence>
<dbReference type="Pfam" id="PF02873">
    <property type="entry name" value="MurB_C"/>
    <property type="match status" value="1"/>
</dbReference>
<dbReference type="EMBL" id="RKMZ01000002">
    <property type="protein sequence ID" value="ROX34192.1"/>
    <property type="molecule type" value="Genomic_DNA"/>
</dbReference>
<reference evidence="18" key="5">
    <citation type="journal article" date="2023" name="Pathogens">
        <title>Prevalence of Enterococcus spp. and the Whole-Genome Characteristics of Enterococcus faecium and Enterococcus faecalis Strains Isolated from Free-Living Birds in Poland.</title>
        <authorList>
            <person name="Kwit R."/>
            <person name="Zajac M."/>
            <person name="Smialowska-Weglinska A."/>
            <person name="Skarzynska M."/>
            <person name="Bomba A."/>
            <person name="Lalak A."/>
            <person name="Skrzypiec E."/>
            <person name="Wojdat D."/>
            <person name="Koza W."/>
            <person name="Mikos-Wojewoda E."/>
            <person name="Pasim P."/>
            <person name="Skora M."/>
            <person name="Polak M."/>
            <person name="Wiacek J."/>
            <person name="Wasyl D."/>
        </authorList>
    </citation>
    <scope>NUCLEOTIDE SEQUENCE</scope>
    <source>
        <strain evidence="18">691B_2</strain>
    </source>
</reference>
<dbReference type="InterPro" id="IPR007345">
    <property type="entry name" value="Polysacch_pyruvyl_Trfase"/>
</dbReference>
<evidence type="ECO:0000313" key="25">
    <source>
        <dbReference type="Proteomes" id="UP000244140"/>
    </source>
</evidence>
<evidence type="ECO:0000256" key="14">
    <source>
        <dbReference type="ARBA" id="ARBA00023316"/>
    </source>
</evidence>
<dbReference type="PANTHER" id="PTHR21071:SF4">
    <property type="entry name" value="UDP-N-ACETYLENOLPYRUVOYLGLUCOSAMINE REDUCTASE"/>
    <property type="match status" value="1"/>
</dbReference>
<evidence type="ECO:0000313" key="22">
    <source>
        <dbReference type="EMBL" id="STP64925.1"/>
    </source>
</evidence>
<dbReference type="UniPathway" id="UPA00219"/>
<keyword evidence="8 16" id="KW-0274">FAD</keyword>
<dbReference type="GeneID" id="60895024"/>
<evidence type="ECO:0000259" key="17">
    <source>
        <dbReference type="PROSITE" id="PS51387"/>
    </source>
</evidence>
<evidence type="ECO:0000313" key="28">
    <source>
        <dbReference type="Proteomes" id="UP000292223"/>
    </source>
</evidence>
<dbReference type="NCBIfam" id="TIGR00179">
    <property type="entry name" value="murB"/>
    <property type="match status" value="1"/>
</dbReference>
<dbReference type="InterPro" id="IPR036635">
    <property type="entry name" value="MurB_C_sf"/>
</dbReference>
<reference evidence="22 26" key="2">
    <citation type="submission" date="2018-06" db="EMBL/GenBank/DDBJ databases">
        <authorList>
            <consortium name="Pathogen Informatics"/>
            <person name="Doyle S."/>
        </authorList>
    </citation>
    <scope>NUCLEOTIDE SEQUENCE [LARGE SCALE GENOMIC DNA]</scope>
    <source>
        <strain evidence="22 26">NCTC13379</strain>
    </source>
</reference>
<dbReference type="EMBL" id="UGIX01000001">
    <property type="protein sequence ID" value="STP64925.1"/>
    <property type="molecule type" value="Genomic_DNA"/>
</dbReference>
<dbReference type="Proteomes" id="UP000244140">
    <property type="component" value="Unassembled WGS sequence"/>
</dbReference>
<dbReference type="Pfam" id="PF01565">
    <property type="entry name" value="FAD_binding_4"/>
    <property type="match status" value="1"/>
</dbReference>
<organism evidence="21 28">
    <name type="scientific">Enterococcus faecalis</name>
    <name type="common">Streptococcus faecalis</name>
    <dbReference type="NCBI Taxonomy" id="1351"/>
    <lineage>
        <taxon>Bacteria</taxon>
        <taxon>Bacillati</taxon>
        <taxon>Bacillota</taxon>
        <taxon>Bacilli</taxon>
        <taxon>Lactobacillales</taxon>
        <taxon>Enterococcaceae</taxon>
        <taxon>Enterococcus</taxon>
    </lineage>
</organism>
<dbReference type="EC" id="1.3.1.98" evidence="16"/>
<evidence type="ECO:0000256" key="7">
    <source>
        <dbReference type="ARBA" id="ARBA00022630"/>
    </source>
</evidence>
<evidence type="ECO:0000256" key="3">
    <source>
        <dbReference type="ARBA" id="ARBA00004496"/>
    </source>
</evidence>
<dbReference type="EMBL" id="CP119159">
    <property type="protein sequence ID" value="WEH23523.1"/>
    <property type="molecule type" value="Genomic_DNA"/>
</dbReference>
<evidence type="ECO:0000256" key="2">
    <source>
        <dbReference type="ARBA" id="ARBA00003921"/>
    </source>
</evidence>
<dbReference type="HAMAP" id="MF_00037">
    <property type="entry name" value="MurB"/>
    <property type="match status" value="1"/>
</dbReference>
<comment type="subcellular location">
    <subcellularLocation>
        <location evidence="3 16">Cytoplasm</location>
    </subcellularLocation>
</comment>
<evidence type="ECO:0000256" key="16">
    <source>
        <dbReference type="HAMAP-Rule" id="MF_00037"/>
    </source>
</evidence>
<keyword evidence="6 16" id="KW-0132">Cell division</keyword>
<comment type="catalytic activity">
    <reaction evidence="15 16">
        <text>UDP-N-acetyl-alpha-D-muramate + NADP(+) = UDP-N-acetyl-3-O-(1-carboxyvinyl)-alpha-D-glucosamine + NADPH + H(+)</text>
        <dbReference type="Rhea" id="RHEA:12248"/>
        <dbReference type="ChEBI" id="CHEBI:15378"/>
        <dbReference type="ChEBI" id="CHEBI:57783"/>
        <dbReference type="ChEBI" id="CHEBI:58349"/>
        <dbReference type="ChEBI" id="CHEBI:68483"/>
        <dbReference type="ChEBI" id="CHEBI:70757"/>
        <dbReference type="EC" id="1.3.1.98"/>
    </reaction>
</comment>
<dbReference type="Proteomes" id="UP001221642">
    <property type="component" value="Chromosome"/>
</dbReference>
<keyword evidence="10 16" id="KW-0133">Cell shape</keyword>
<dbReference type="GO" id="GO:0008762">
    <property type="term" value="F:UDP-N-acetylmuramate dehydrogenase activity"/>
    <property type="evidence" value="ECO:0007669"/>
    <property type="project" value="UniProtKB-UniRule"/>
</dbReference>
<dbReference type="InterPro" id="IPR016169">
    <property type="entry name" value="FAD-bd_PCMH_sub2"/>
</dbReference>
<dbReference type="GO" id="GO:0051301">
    <property type="term" value="P:cell division"/>
    <property type="evidence" value="ECO:0007669"/>
    <property type="project" value="UniProtKB-KW"/>
</dbReference>